<feature type="region of interest" description="Disordered" evidence="9">
    <location>
        <begin position="303"/>
        <end position="332"/>
    </location>
</feature>
<keyword evidence="7" id="KW-0720">Serine protease</keyword>
<evidence type="ECO:0000256" key="9">
    <source>
        <dbReference type="SAM" id="MobiDB-lite"/>
    </source>
</evidence>
<dbReference type="CDD" id="cd00190">
    <property type="entry name" value="Tryp_SPc"/>
    <property type="match status" value="1"/>
</dbReference>
<organism evidence="11 12">
    <name type="scientific">Pogona vitticeps</name>
    <name type="common">central bearded dragon</name>
    <dbReference type="NCBI Taxonomy" id="103695"/>
    <lineage>
        <taxon>Eukaryota</taxon>
        <taxon>Metazoa</taxon>
        <taxon>Chordata</taxon>
        <taxon>Craniata</taxon>
        <taxon>Vertebrata</taxon>
        <taxon>Euteleostomi</taxon>
        <taxon>Lepidosauria</taxon>
        <taxon>Squamata</taxon>
        <taxon>Bifurcata</taxon>
        <taxon>Unidentata</taxon>
        <taxon>Episquamata</taxon>
        <taxon>Toxicofera</taxon>
        <taxon>Iguania</taxon>
        <taxon>Acrodonta</taxon>
        <taxon>Agamidae</taxon>
        <taxon>Amphibolurinae</taxon>
        <taxon>Pogona</taxon>
    </lineage>
</organism>
<dbReference type="AlphaFoldDB" id="A0A6J0SJM4"/>
<proteinExistence type="inferred from homology"/>
<feature type="compositionally biased region" description="Polar residues" evidence="9">
    <location>
        <begin position="193"/>
        <end position="203"/>
    </location>
</feature>
<dbReference type="InterPro" id="IPR043504">
    <property type="entry name" value="Peptidase_S1_PA_chymotrypsin"/>
</dbReference>
<dbReference type="GO" id="GO:0005576">
    <property type="term" value="C:extracellular region"/>
    <property type="evidence" value="ECO:0007669"/>
    <property type="project" value="UniProtKB-ARBA"/>
</dbReference>
<keyword evidence="8" id="KW-1015">Disulfide bond</keyword>
<evidence type="ECO:0000256" key="8">
    <source>
        <dbReference type="ARBA" id="ARBA00023157"/>
    </source>
</evidence>
<protein>
    <recommendedName>
        <fullName evidence="4">Acrosin</fullName>
        <ecNumber evidence="3">3.4.21.10</ecNumber>
    </recommendedName>
</protein>
<dbReference type="PRINTS" id="PR00722">
    <property type="entry name" value="CHYMOTRYPSIN"/>
</dbReference>
<dbReference type="GeneID" id="110070568"/>
<dbReference type="GO" id="GO:0004252">
    <property type="term" value="F:serine-type endopeptidase activity"/>
    <property type="evidence" value="ECO:0007669"/>
    <property type="project" value="InterPro"/>
</dbReference>
<evidence type="ECO:0000256" key="2">
    <source>
        <dbReference type="ARBA" id="ARBA00009228"/>
    </source>
</evidence>
<feature type="region of interest" description="Disordered" evidence="9">
    <location>
        <begin position="185"/>
        <end position="251"/>
    </location>
</feature>
<sequence>MYQNNLDKVDGGVPNDVALIEMDEPVFCTDYVQPACLPDDSVDVSALTYCYVSGWGTMDVPTQKQPDIQQEVRVDMIPRKICGSPSAWNKRILDENLCAGRMGEEIGICQGDSGGPLMCREERSERYWVVGISSWTTVLCGNPQFPGVFTSTQYHMDWIKRHTKDNFLMPGRPPLLALFPTPTVPNTTPKPHINTQSQQSWNSAPPKPPPILRPTSRPRPPILYLPRPVPTQRTTGWPQRPVTRPPARWSSTTASWLRPTTRWASTYRPWRTTYLPWTTAATWPPSRRPLTWFGLTRQTRATQRWTPSALGYSSSYSWRRPPPNPGAPPEKQ</sequence>
<evidence type="ECO:0000256" key="5">
    <source>
        <dbReference type="ARBA" id="ARBA00022670"/>
    </source>
</evidence>
<dbReference type="OrthoDB" id="9028152at2759"/>
<gene>
    <name evidence="12" type="primary">LOC110070568</name>
</gene>
<name>A0A6J0SJM4_9SAUR</name>
<dbReference type="GO" id="GO:0006508">
    <property type="term" value="P:proteolysis"/>
    <property type="evidence" value="ECO:0007669"/>
    <property type="project" value="UniProtKB-KW"/>
</dbReference>
<feature type="compositionally biased region" description="Pro residues" evidence="9">
    <location>
        <begin position="205"/>
        <end position="229"/>
    </location>
</feature>
<feature type="domain" description="Peptidase S1" evidence="10">
    <location>
        <begin position="1"/>
        <end position="164"/>
    </location>
</feature>
<dbReference type="SUPFAM" id="SSF50494">
    <property type="entry name" value="Trypsin-like serine proteases"/>
    <property type="match status" value="1"/>
</dbReference>
<evidence type="ECO:0000256" key="4">
    <source>
        <dbReference type="ARBA" id="ARBA00017161"/>
    </source>
</evidence>
<evidence type="ECO:0000313" key="12">
    <source>
        <dbReference type="RefSeq" id="XP_020633909.2"/>
    </source>
</evidence>
<dbReference type="KEGG" id="pvt:110070568"/>
<accession>A0A6J0SJM4</accession>
<dbReference type="InterPro" id="IPR001314">
    <property type="entry name" value="Peptidase_S1A"/>
</dbReference>
<dbReference type="RefSeq" id="XP_020633909.2">
    <property type="nucleotide sequence ID" value="XM_020778250.2"/>
</dbReference>
<evidence type="ECO:0000256" key="7">
    <source>
        <dbReference type="ARBA" id="ARBA00022825"/>
    </source>
</evidence>
<keyword evidence="6" id="KW-0378">Hydrolase</keyword>
<dbReference type="GO" id="GO:0035821">
    <property type="term" value="P:modulation of process of another organism"/>
    <property type="evidence" value="ECO:0007669"/>
    <property type="project" value="UniProtKB-ARBA"/>
</dbReference>
<keyword evidence="5" id="KW-0645">Protease</keyword>
<dbReference type="InterPro" id="IPR001254">
    <property type="entry name" value="Trypsin_dom"/>
</dbReference>
<dbReference type="Proteomes" id="UP001652642">
    <property type="component" value="Chromosome 5"/>
</dbReference>
<dbReference type="PANTHER" id="PTHR24252">
    <property type="entry name" value="ACROSIN-RELATED"/>
    <property type="match status" value="1"/>
</dbReference>
<evidence type="ECO:0000256" key="1">
    <source>
        <dbReference type="ARBA" id="ARBA00001656"/>
    </source>
</evidence>
<dbReference type="PROSITE" id="PS50240">
    <property type="entry name" value="TRYPSIN_DOM"/>
    <property type="match status" value="1"/>
</dbReference>
<evidence type="ECO:0000259" key="10">
    <source>
        <dbReference type="PROSITE" id="PS50240"/>
    </source>
</evidence>
<feature type="compositionally biased region" description="Pro residues" evidence="9">
    <location>
        <begin position="320"/>
        <end position="332"/>
    </location>
</feature>
<dbReference type="PANTHER" id="PTHR24252:SF8">
    <property type="entry name" value="ACROSIN"/>
    <property type="match status" value="1"/>
</dbReference>
<evidence type="ECO:0000256" key="6">
    <source>
        <dbReference type="ARBA" id="ARBA00022801"/>
    </source>
</evidence>
<dbReference type="EC" id="3.4.21.10" evidence="3"/>
<comment type="similarity">
    <text evidence="2">Belongs to the peptidase S1 family. Snake venom subfamily.</text>
</comment>
<evidence type="ECO:0000256" key="3">
    <source>
        <dbReference type="ARBA" id="ARBA00012050"/>
    </source>
</evidence>
<dbReference type="InterPro" id="IPR033116">
    <property type="entry name" value="TRYPSIN_SER"/>
</dbReference>
<evidence type="ECO:0000313" key="11">
    <source>
        <dbReference type="Proteomes" id="UP001652642"/>
    </source>
</evidence>
<reference evidence="12" key="1">
    <citation type="submission" date="2025-08" db="UniProtKB">
        <authorList>
            <consortium name="RefSeq"/>
        </authorList>
    </citation>
    <scope>IDENTIFICATION</scope>
</reference>
<dbReference type="InterPro" id="IPR009003">
    <property type="entry name" value="Peptidase_S1_PA"/>
</dbReference>
<dbReference type="Gene3D" id="2.40.10.10">
    <property type="entry name" value="Trypsin-like serine proteases"/>
    <property type="match status" value="2"/>
</dbReference>
<dbReference type="SMART" id="SM00020">
    <property type="entry name" value="Tryp_SPc"/>
    <property type="match status" value="1"/>
</dbReference>
<comment type="catalytic activity">
    <reaction evidence="1">
        <text>Preferential cleavage: Arg-|-Xaa, Lys-|-Xaa.</text>
        <dbReference type="EC" id="3.4.21.10"/>
    </reaction>
</comment>
<dbReference type="PROSITE" id="PS00135">
    <property type="entry name" value="TRYPSIN_SER"/>
    <property type="match status" value="1"/>
</dbReference>
<keyword evidence="11" id="KW-1185">Reference proteome</keyword>
<dbReference type="GO" id="GO:0007340">
    <property type="term" value="P:acrosome reaction"/>
    <property type="evidence" value="ECO:0007669"/>
    <property type="project" value="TreeGrafter"/>
</dbReference>
<dbReference type="Pfam" id="PF00089">
    <property type="entry name" value="Trypsin"/>
    <property type="match status" value="1"/>
</dbReference>
<dbReference type="InParanoid" id="A0A6J0SJM4"/>